<dbReference type="HOGENOM" id="CLU_1320976_0_0_1"/>
<accession>A0A067SF93</accession>
<organism evidence="2 3">
    <name type="scientific">Galerina marginata (strain CBS 339.88)</name>
    <dbReference type="NCBI Taxonomy" id="685588"/>
    <lineage>
        <taxon>Eukaryota</taxon>
        <taxon>Fungi</taxon>
        <taxon>Dikarya</taxon>
        <taxon>Basidiomycota</taxon>
        <taxon>Agaricomycotina</taxon>
        <taxon>Agaricomycetes</taxon>
        <taxon>Agaricomycetidae</taxon>
        <taxon>Agaricales</taxon>
        <taxon>Agaricineae</taxon>
        <taxon>Strophariaceae</taxon>
        <taxon>Galerina</taxon>
    </lineage>
</organism>
<feature type="compositionally biased region" description="Gly residues" evidence="1">
    <location>
        <begin position="91"/>
        <end position="106"/>
    </location>
</feature>
<feature type="compositionally biased region" description="Polar residues" evidence="1">
    <location>
        <begin position="37"/>
        <end position="46"/>
    </location>
</feature>
<reference evidence="3" key="1">
    <citation type="journal article" date="2014" name="Proc. Natl. Acad. Sci. U.S.A.">
        <title>Extensive sampling of basidiomycete genomes demonstrates inadequacy of the white-rot/brown-rot paradigm for wood decay fungi.</title>
        <authorList>
            <person name="Riley R."/>
            <person name="Salamov A.A."/>
            <person name="Brown D.W."/>
            <person name="Nagy L.G."/>
            <person name="Floudas D."/>
            <person name="Held B.W."/>
            <person name="Levasseur A."/>
            <person name="Lombard V."/>
            <person name="Morin E."/>
            <person name="Otillar R."/>
            <person name="Lindquist E.A."/>
            <person name="Sun H."/>
            <person name="LaButti K.M."/>
            <person name="Schmutz J."/>
            <person name="Jabbour D."/>
            <person name="Luo H."/>
            <person name="Baker S.E."/>
            <person name="Pisabarro A.G."/>
            <person name="Walton J.D."/>
            <person name="Blanchette R.A."/>
            <person name="Henrissat B."/>
            <person name="Martin F."/>
            <person name="Cullen D."/>
            <person name="Hibbett D.S."/>
            <person name="Grigoriev I.V."/>
        </authorList>
    </citation>
    <scope>NUCLEOTIDE SEQUENCE [LARGE SCALE GENOMIC DNA]</scope>
    <source>
        <strain evidence="3">CBS 339.88</strain>
    </source>
</reference>
<evidence type="ECO:0000313" key="2">
    <source>
        <dbReference type="EMBL" id="KDR69605.1"/>
    </source>
</evidence>
<proteinExistence type="predicted"/>
<dbReference type="EMBL" id="KL142401">
    <property type="protein sequence ID" value="KDR69605.1"/>
    <property type="molecule type" value="Genomic_DNA"/>
</dbReference>
<feature type="region of interest" description="Disordered" evidence="1">
    <location>
        <begin position="148"/>
        <end position="194"/>
    </location>
</feature>
<dbReference type="Proteomes" id="UP000027222">
    <property type="component" value="Unassembled WGS sequence"/>
</dbReference>
<protein>
    <submittedName>
        <fullName evidence="2">Uncharacterized protein</fullName>
    </submittedName>
</protein>
<evidence type="ECO:0000313" key="3">
    <source>
        <dbReference type="Proteomes" id="UP000027222"/>
    </source>
</evidence>
<keyword evidence="3" id="KW-1185">Reference proteome</keyword>
<sequence>MFKNPHTNAVIFLAGLARREHGHDHEHEHEHEHQHQLKGQASTRHPQQQQQQQHYEHKERQQQQQQCRRGQVGREVTARKSAAAQRRQHGQGYGGAGGGGIGNGVGGRSGLGSLELIPATRNPTSTTATVESAAEHACLFENPESKRQRNLQACEQEHNDHHQHPPYPRRTQKQSNTDGQGTSASLKLKGSALHQSPLRLASGLVSSN</sequence>
<feature type="compositionally biased region" description="Basic and acidic residues" evidence="1">
    <location>
        <begin position="21"/>
        <end position="35"/>
    </location>
</feature>
<evidence type="ECO:0000256" key="1">
    <source>
        <dbReference type="SAM" id="MobiDB-lite"/>
    </source>
</evidence>
<dbReference type="AlphaFoldDB" id="A0A067SF93"/>
<feature type="region of interest" description="Disordered" evidence="1">
    <location>
        <begin position="21"/>
        <end position="106"/>
    </location>
</feature>
<gene>
    <name evidence="2" type="ORF">GALMADRAFT_282578</name>
</gene>
<feature type="compositionally biased region" description="Polar residues" evidence="1">
    <location>
        <begin position="173"/>
        <end position="185"/>
    </location>
</feature>
<name>A0A067SF93_GALM3</name>